<feature type="domain" description="ATPase" evidence="1">
    <location>
        <begin position="21"/>
        <end position="261"/>
    </location>
</feature>
<dbReference type="RefSeq" id="WP_036851046.1">
    <property type="nucleotide sequence ID" value="NZ_JQJD01000014.1"/>
</dbReference>
<name>A0A0A2F0H8_PORCN</name>
<gene>
    <name evidence="2" type="ORF">HQ35_03165</name>
</gene>
<dbReference type="AlphaFoldDB" id="A0A0A2F0H8"/>
<proteinExistence type="predicted"/>
<evidence type="ECO:0000313" key="2">
    <source>
        <dbReference type="EMBL" id="KGN82009.1"/>
    </source>
</evidence>
<comment type="caution">
    <text evidence="2">The sequence shown here is derived from an EMBL/GenBank/DDBJ whole genome shotgun (WGS) entry which is preliminary data.</text>
</comment>
<dbReference type="InterPro" id="IPR011579">
    <property type="entry name" value="ATPase_dom"/>
</dbReference>
<organism evidence="2 3">
    <name type="scientific">Porphyromonas cangingivalis</name>
    <dbReference type="NCBI Taxonomy" id="36874"/>
    <lineage>
        <taxon>Bacteria</taxon>
        <taxon>Pseudomonadati</taxon>
        <taxon>Bacteroidota</taxon>
        <taxon>Bacteroidia</taxon>
        <taxon>Bacteroidales</taxon>
        <taxon>Porphyromonadaceae</taxon>
        <taxon>Porphyromonas</taxon>
    </lineage>
</organism>
<dbReference type="InterPro" id="IPR027417">
    <property type="entry name" value="P-loop_NTPase"/>
</dbReference>
<dbReference type="PANTHER" id="PTHR34301">
    <property type="entry name" value="DNA-BINDING PROTEIN-RELATED"/>
    <property type="match status" value="1"/>
</dbReference>
<protein>
    <submittedName>
        <fullName evidence="2">ATPase</fullName>
    </submittedName>
</protein>
<dbReference type="GO" id="GO:0005524">
    <property type="term" value="F:ATP binding"/>
    <property type="evidence" value="ECO:0007669"/>
    <property type="project" value="InterPro"/>
</dbReference>
<evidence type="ECO:0000259" key="1">
    <source>
        <dbReference type="Pfam" id="PF01637"/>
    </source>
</evidence>
<evidence type="ECO:0000313" key="3">
    <source>
        <dbReference type="Proteomes" id="UP000030125"/>
    </source>
</evidence>
<keyword evidence="3" id="KW-1185">Reference proteome</keyword>
<dbReference type="STRING" id="36874.HQ34_06390"/>
<dbReference type="PANTHER" id="PTHR34301:SF8">
    <property type="entry name" value="ATPASE DOMAIN-CONTAINING PROTEIN"/>
    <property type="match status" value="1"/>
</dbReference>
<sequence>MGKDMVMNPFVLGKYVSDRYFCDREEETAFLIKQIDNGRNVALVAARRMGKTGLIQHCFAQERVRERYHTFFVDIYATTSLAEFVYLLGKTIYEELKPKKTRWAEGFFQIVTSLRMGFRLDALTGEPTFDIGLGDIQTPQTTLDEIFEYLETADKPCIVAIDEFQQVGTYEGKSVEALLRTKIQRCKQTSFIFAGSKQHLMSNMFNSSSKPFYQSAITMGLDAIPMDVYADFAERLFAECGRLVDRVVVEKVYSLFGGATWFVQMMMNELFALTPEGGRCGLEKLEVARENIIQVQAHVYKDTLARLAPKQKLVLQAIAREGEAQGVTSSAFIRKYNLSSASSVQAAMKSLIKHDLVVSEGESYRVYDHFFAEWLLREY</sequence>
<dbReference type="SUPFAM" id="SSF52540">
    <property type="entry name" value="P-loop containing nucleoside triphosphate hydrolases"/>
    <property type="match status" value="1"/>
</dbReference>
<dbReference type="EMBL" id="JQJD01000014">
    <property type="protein sequence ID" value="KGN82009.1"/>
    <property type="molecule type" value="Genomic_DNA"/>
</dbReference>
<dbReference type="eggNOG" id="COG1672">
    <property type="taxonomic scope" value="Bacteria"/>
</dbReference>
<dbReference type="Pfam" id="PF01637">
    <property type="entry name" value="ATPase_2"/>
    <property type="match status" value="1"/>
</dbReference>
<dbReference type="Gene3D" id="3.40.50.300">
    <property type="entry name" value="P-loop containing nucleotide triphosphate hydrolases"/>
    <property type="match status" value="1"/>
</dbReference>
<dbReference type="Proteomes" id="UP000030125">
    <property type="component" value="Unassembled WGS sequence"/>
</dbReference>
<reference evidence="2 3" key="1">
    <citation type="submission" date="2014-08" db="EMBL/GenBank/DDBJ databases">
        <title>Porphyromonas cangingivalis strain:COT-109_OH1386 Genome sequencing.</title>
        <authorList>
            <person name="Wallis C."/>
            <person name="Deusch O."/>
            <person name="O'Flynn C."/>
            <person name="Davis I."/>
            <person name="Jospin G."/>
            <person name="Darling A.E."/>
            <person name="Coil D.A."/>
            <person name="Alexiev A."/>
            <person name="Horsfall A."/>
            <person name="Kirkwood N."/>
            <person name="Harris S."/>
            <person name="Eisen J.A."/>
        </authorList>
    </citation>
    <scope>NUCLEOTIDE SEQUENCE [LARGE SCALE GENOMIC DNA]</scope>
    <source>
        <strain evidence="3">COT-109 OH1386</strain>
    </source>
</reference>
<dbReference type="OrthoDB" id="9805535at2"/>
<accession>A0A0A2F0H8</accession>